<dbReference type="InterPro" id="IPR043738">
    <property type="entry name" value="DUF5683"/>
</dbReference>
<dbReference type="RefSeq" id="WP_090971428.1">
    <property type="nucleotide sequence ID" value="NZ_FOLL01000002.1"/>
</dbReference>
<sequence length="248" mass="28565">MNRVILILLLAFGITATLWAQEPDSLRRGTVPAMADTVQQDSLPVTSTADTAETRRERRQRERQEKEAKAQEEVIFKDSARLVLEALSAKAWKRSLVIPGWGQYTNGGLWWIKVPVIYGGFVSAGLVFEFNNRYYREILREVQYRVENNHAQPPNTRYPHLPAESWATERMISAKDYYRRNRDLTVLVTAGWWGLQVVEAYVNSMLKYRWDVSDDLGFKVTPTLISQPVNAFAYKQPYAVGFKIGLQF</sequence>
<dbReference type="EMBL" id="FOLL01000002">
    <property type="protein sequence ID" value="SFB93952.1"/>
    <property type="molecule type" value="Genomic_DNA"/>
</dbReference>
<proteinExistence type="predicted"/>
<evidence type="ECO:0000313" key="4">
    <source>
        <dbReference type="Proteomes" id="UP000199577"/>
    </source>
</evidence>
<gene>
    <name evidence="3" type="ORF">SAMN05421747_102225</name>
</gene>
<accession>A0A1I1F4U5</accession>
<evidence type="ECO:0000256" key="1">
    <source>
        <dbReference type="SAM" id="MobiDB-lite"/>
    </source>
</evidence>
<dbReference type="AlphaFoldDB" id="A0A1I1F4U5"/>
<feature type="region of interest" description="Disordered" evidence="1">
    <location>
        <begin position="42"/>
        <end position="69"/>
    </location>
</feature>
<feature type="domain" description="DUF5683" evidence="2">
    <location>
        <begin position="88"/>
        <end position="247"/>
    </location>
</feature>
<dbReference type="OrthoDB" id="9813910at2"/>
<organism evidence="3 4">
    <name type="scientific">Parapedobacter composti</name>
    <dbReference type="NCBI Taxonomy" id="623281"/>
    <lineage>
        <taxon>Bacteria</taxon>
        <taxon>Pseudomonadati</taxon>
        <taxon>Bacteroidota</taxon>
        <taxon>Sphingobacteriia</taxon>
        <taxon>Sphingobacteriales</taxon>
        <taxon>Sphingobacteriaceae</taxon>
        <taxon>Parapedobacter</taxon>
    </lineage>
</organism>
<protein>
    <recommendedName>
        <fullName evidence="2">DUF5683 domain-containing protein</fullName>
    </recommendedName>
</protein>
<evidence type="ECO:0000313" key="3">
    <source>
        <dbReference type="EMBL" id="SFB93952.1"/>
    </source>
</evidence>
<dbReference type="Pfam" id="PF18935">
    <property type="entry name" value="DUF5683"/>
    <property type="match status" value="1"/>
</dbReference>
<keyword evidence="4" id="KW-1185">Reference proteome</keyword>
<dbReference type="STRING" id="623281.SAMN05421747_102225"/>
<name>A0A1I1F4U5_9SPHI</name>
<evidence type="ECO:0000259" key="2">
    <source>
        <dbReference type="Pfam" id="PF18935"/>
    </source>
</evidence>
<dbReference type="Proteomes" id="UP000199577">
    <property type="component" value="Unassembled WGS sequence"/>
</dbReference>
<reference evidence="3 4" key="1">
    <citation type="submission" date="2016-10" db="EMBL/GenBank/DDBJ databases">
        <authorList>
            <person name="de Groot N.N."/>
        </authorList>
    </citation>
    <scope>NUCLEOTIDE SEQUENCE [LARGE SCALE GENOMIC DNA]</scope>
    <source>
        <strain evidence="3 4">DSM 22900</strain>
    </source>
</reference>
<feature type="compositionally biased region" description="Basic and acidic residues" evidence="1">
    <location>
        <begin position="52"/>
        <end position="69"/>
    </location>
</feature>